<dbReference type="FunFam" id="3.30.70.270:FF:000001">
    <property type="entry name" value="Diguanylate cyclase domain protein"/>
    <property type="match status" value="1"/>
</dbReference>
<dbReference type="NCBIfam" id="TIGR00254">
    <property type="entry name" value="GGDEF"/>
    <property type="match status" value="1"/>
</dbReference>
<feature type="modified residue" description="Phosphohistidine" evidence="5">
    <location>
        <position position="56"/>
    </location>
</feature>
<dbReference type="SMART" id="SM00267">
    <property type="entry name" value="GGDEF"/>
    <property type="match status" value="1"/>
</dbReference>
<dbReference type="PROSITE" id="PS50894">
    <property type="entry name" value="HPT"/>
    <property type="match status" value="1"/>
</dbReference>
<dbReference type="SUPFAM" id="SSF55073">
    <property type="entry name" value="Nucleotide cyclase"/>
    <property type="match status" value="1"/>
</dbReference>
<dbReference type="InterPro" id="IPR050469">
    <property type="entry name" value="Diguanylate_Cyclase"/>
</dbReference>
<feature type="domain" description="HPt" evidence="9">
    <location>
        <begin position="9"/>
        <end position="113"/>
    </location>
</feature>
<dbReference type="PANTHER" id="PTHR45138:SF9">
    <property type="entry name" value="DIGUANYLATE CYCLASE DGCM-RELATED"/>
    <property type="match status" value="1"/>
</dbReference>
<dbReference type="SUPFAM" id="SSF47226">
    <property type="entry name" value="Histidine-containing phosphotransfer domain, HPT domain"/>
    <property type="match status" value="1"/>
</dbReference>
<dbReference type="CDD" id="cd00088">
    <property type="entry name" value="HPT"/>
    <property type="match status" value="1"/>
</dbReference>
<organism evidence="10 11">
    <name type="scientific">Larsenimonas rhizosphaerae</name>
    <dbReference type="NCBI Taxonomy" id="2944682"/>
    <lineage>
        <taxon>Bacteria</taxon>
        <taxon>Pseudomonadati</taxon>
        <taxon>Pseudomonadota</taxon>
        <taxon>Gammaproteobacteria</taxon>
        <taxon>Oceanospirillales</taxon>
        <taxon>Halomonadaceae</taxon>
        <taxon>Larsenimonas</taxon>
    </lineage>
</organism>
<dbReference type="CDD" id="cd01949">
    <property type="entry name" value="GGDEF"/>
    <property type="match status" value="1"/>
</dbReference>
<gene>
    <name evidence="10" type="ORF">OQ287_09880</name>
</gene>
<evidence type="ECO:0000313" key="10">
    <source>
        <dbReference type="EMBL" id="MCX2524553.1"/>
    </source>
</evidence>
<feature type="modified residue" description="4-aspartylphosphate" evidence="6">
    <location>
        <position position="304"/>
    </location>
</feature>
<dbReference type="SMART" id="SM00448">
    <property type="entry name" value="REC"/>
    <property type="match status" value="1"/>
</dbReference>
<evidence type="ECO:0000256" key="2">
    <source>
        <dbReference type="ARBA" id="ARBA00012528"/>
    </source>
</evidence>
<dbReference type="GO" id="GO:1902201">
    <property type="term" value="P:negative regulation of bacterial-type flagellum-dependent cell motility"/>
    <property type="evidence" value="ECO:0007669"/>
    <property type="project" value="TreeGrafter"/>
</dbReference>
<dbReference type="SUPFAM" id="SSF52172">
    <property type="entry name" value="CheY-like"/>
    <property type="match status" value="2"/>
</dbReference>
<dbReference type="InterPro" id="IPR011006">
    <property type="entry name" value="CheY-like_superfamily"/>
</dbReference>
<dbReference type="CDD" id="cd00156">
    <property type="entry name" value="REC"/>
    <property type="match status" value="1"/>
</dbReference>
<evidence type="ECO:0000256" key="1">
    <source>
        <dbReference type="ARBA" id="ARBA00001946"/>
    </source>
</evidence>
<dbReference type="GO" id="GO:0004672">
    <property type="term" value="F:protein kinase activity"/>
    <property type="evidence" value="ECO:0007669"/>
    <property type="project" value="UniProtKB-ARBA"/>
</dbReference>
<dbReference type="EC" id="2.7.7.65" evidence="2"/>
<dbReference type="Pfam" id="PF00990">
    <property type="entry name" value="GGDEF"/>
    <property type="match status" value="1"/>
</dbReference>
<dbReference type="Pfam" id="PF00072">
    <property type="entry name" value="Response_reg"/>
    <property type="match status" value="1"/>
</dbReference>
<keyword evidence="10" id="KW-0808">Transferase</keyword>
<dbReference type="InterPro" id="IPR001789">
    <property type="entry name" value="Sig_transdc_resp-reg_receiver"/>
</dbReference>
<dbReference type="GO" id="GO:0052621">
    <property type="term" value="F:diguanylate cyclase activity"/>
    <property type="evidence" value="ECO:0007669"/>
    <property type="project" value="UniProtKB-EC"/>
</dbReference>
<keyword evidence="11" id="KW-1185">Reference proteome</keyword>
<evidence type="ECO:0000256" key="6">
    <source>
        <dbReference type="PROSITE-ProRule" id="PRU00169"/>
    </source>
</evidence>
<evidence type="ECO:0000313" key="11">
    <source>
        <dbReference type="Proteomes" id="UP001165678"/>
    </source>
</evidence>
<dbReference type="InterPro" id="IPR008207">
    <property type="entry name" value="Sig_transdc_His_kin_Hpt_dom"/>
</dbReference>
<dbReference type="GO" id="GO:0043709">
    <property type="term" value="P:cell adhesion involved in single-species biofilm formation"/>
    <property type="evidence" value="ECO:0007669"/>
    <property type="project" value="TreeGrafter"/>
</dbReference>
<dbReference type="Gene3D" id="3.30.70.270">
    <property type="match status" value="1"/>
</dbReference>
<name>A0AA41ZIL0_9GAMM</name>
<proteinExistence type="predicted"/>
<accession>A0AA41ZIL0</accession>
<feature type="domain" description="GGDEF" evidence="8">
    <location>
        <begin position="411"/>
        <end position="543"/>
    </location>
</feature>
<keyword evidence="6" id="KW-0597">Phosphoprotein</keyword>
<evidence type="ECO:0000256" key="3">
    <source>
        <dbReference type="ARBA" id="ARBA00023012"/>
    </source>
</evidence>
<dbReference type="InterPro" id="IPR000160">
    <property type="entry name" value="GGDEF_dom"/>
</dbReference>
<protein>
    <recommendedName>
        <fullName evidence="2">diguanylate cyclase</fullName>
        <ecNumber evidence="2">2.7.7.65</ecNumber>
    </recommendedName>
</protein>
<dbReference type="Gene3D" id="1.20.120.160">
    <property type="entry name" value="HPT domain"/>
    <property type="match status" value="1"/>
</dbReference>
<dbReference type="InterPro" id="IPR043128">
    <property type="entry name" value="Rev_trsase/Diguanyl_cyclase"/>
</dbReference>
<dbReference type="PROSITE" id="PS50887">
    <property type="entry name" value="GGDEF"/>
    <property type="match status" value="1"/>
</dbReference>
<evidence type="ECO:0000256" key="5">
    <source>
        <dbReference type="PROSITE-ProRule" id="PRU00110"/>
    </source>
</evidence>
<dbReference type="GO" id="GO:0005886">
    <property type="term" value="C:plasma membrane"/>
    <property type="evidence" value="ECO:0007669"/>
    <property type="project" value="TreeGrafter"/>
</dbReference>
<dbReference type="InterPro" id="IPR036641">
    <property type="entry name" value="HPT_dom_sf"/>
</dbReference>
<dbReference type="AlphaFoldDB" id="A0AA41ZIL0"/>
<evidence type="ECO:0000259" key="9">
    <source>
        <dbReference type="PROSITE" id="PS50894"/>
    </source>
</evidence>
<keyword evidence="10" id="KW-0548">Nucleotidyltransferase</keyword>
<dbReference type="Pfam" id="PF01627">
    <property type="entry name" value="Hpt"/>
    <property type="match status" value="1"/>
</dbReference>
<comment type="catalytic activity">
    <reaction evidence="4">
        <text>2 GTP = 3',3'-c-di-GMP + 2 diphosphate</text>
        <dbReference type="Rhea" id="RHEA:24898"/>
        <dbReference type="ChEBI" id="CHEBI:33019"/>
        <dbReference type="ChEBI" id="CHEBI:37565"/>
        <dbReference type="ChEBI" id="CHEBI:58805"/>
        <dbReference type="EC" id="2.7.7.65"/>
    </reaction>
</comment>
<evidence type="ECO:0000259" key="8">
    <source>
        <dbReference type="PROSITE" id="PS50887"/>
    </source>
</evidence>
<comment type="caution">
    <text evidence="10">The sequence shown here is derived from an EMBL/GenBank/DDBJ whole genome shotgun (WGS) entry which is preliminary data.</text>
</comment>
<feature type="domain" description="Response regulatory" evidence="7">
    <location>
        <begin position="255"/>
        <end position="371"/>
    </location>
</feature>
<dbReference type="PROSITE" id="PS50110">
    <property type="entry name" value="RESPONSE_REGULATORY"/>
    <property type="match status" value="1"/>
</dbReference>
<dbReference type="Gene3D" id="3.40.50.2300">
    <property type="match status" value="1"/>
</dbReference>
<dbReference type="InterPro" id="IPR029787">
    <property type="entry name" value="Nucleotide_cyclase"/>
</dbReference>
<evidence type="ECO:0000259" key="7">
    <source>
        <dbReference type="PROSITE" id="PS50110"/>
    </source>
</evidence>
<dbReference type="Proteomes" id="UP001165678">
    <property type="component" value="Unassembled WGS sequence"/>
</dbReference>
<dbReference type="EMBL" id="JAPIVE010000002">
    <property type="protein sequence ID" value="MCX2524553.1"/>
    <property type="molecule type" value="Genomic_DNA"/>
</dbReference>
<comment type="cofactor">
    <cofactor evidence="1">
        <name>Mg(2+)</name>
        <dbReference type="ChEBI" id="CHEBI:18420"/>
    </cofactor>
</comment>
<keyword evidence="3" id="KW-0902">Two-component regulatory system</keyword>
<sequence length="545" mass="60143">MATPDASLVQQQLANLKESYKHRLAEDLVDLERCTTAMLAEQGNREMMASLCQSLHRIAGSAGTFGWTEVGAACREMEQQTQIWLKRADDVAPEALEMIRARLRALIGHMHKAASDGDTPPRIDFDAGSEYTDAAVTVVLLGLSTHEGEHMADALKGFGYAIRFAAEAGDILSMSPAPDVLVADQNVLTMSLRAYISRDDVPTALIQLNRLDTFERRLHAVRCGAQGYFTYPIDIPRLEARLRRLATRHTQDPYRVVIVDDDVELSEHFRLVLQAAGIDSRVVNTPSMVVAALHDHMPDILIVDINMPGCSGPELAQVLRLDDDWLKVPIIYLSAETDQDRRTVALRQAGDDFLAKPISDLDLINAVKVRSQRSRQLSEALERDGLTGLMKHAALKEQLDIEVSRAQRSGEPASVVMIDIDHFKSVNDTYGHATGDYVIRLLANLLRRRLRKVDTVGRYGGEEFVAILPNCDAENAARIFNEIRMNFSQLDCVSGEQSFRVSFSAGIATTASSGEGSVLLEIADQAMYQAKTGGRNKVCVSEPTD</sequence>
<evidence type="ECO:0000256" key="4">
    <source>
        <dbReference type="ARBA" id="ARBA00034247"/>
    </source>
</evidence>
<reference evidence="10" key="1">
    <citation type="submission" date="2022-11" db="EMBL/GenBank/DDBJ databases">
        <title>Larsenimonas rhizosphaerae sp. nov., isolated from a tidal mudflat.</title>
        <authorList>
            <person name="Lee S.D."/>
            <person name="Kim I.S."/>
        </authorList>
    </citation>
    <scope>NUCLEOTIDE SEQUENCE</scope>
    <source>
        <strain evidence="10">GH2-1</strain>
    </source>
</reference>
<dbReference type="RefSeq" id="WP_250935671.1">
    <property type="nucleotide sequence ID" value="NZ_JAMLJK010000001.1"/>
</dbReference>
<dbReference type="GO" id="GO:0000160">
    <property type="term" value="P:phosphorelay signal transduction system"/>
    <property type="evidence" value="ECO:0007669"/>
    <property type="project" value="UniProtKB-KW"/>
</dbReference>
<dbReference type="PANTHER" id="PTHR45138">
    <property type="entry name" value="REGULATORY COMPONENTS OF SENSORY TRANSDUCTION SYSTEM"/>
    <property type="match status" value="1"/>
</dbReference>